<feature type="compositionally biased region" description="Polar residues" evidence="6">
    <location>
        <begin position="79"/>
        <end position="91"/>
    </location>
</feature>
<evidence type="ECO:0000256" key="1">
    <source>
        <dbReference type="ARBA" id="ARBA00001917"/>
    </source>
</evidence>
<organism evidence="8 9">
    <name type="scientific">Kingdonia uniflora</name>
    <dbReference type="NCBI Taxonomy" id="39325"/>
    <lineage>
        <taxon>Eukaryota</taxon>
        <taxon>Viridiplantae</taxon>
        <taxon>Streptophyta</taxon>
        <taxon>Embryophyta</taxon>
        <taxon>Tracheophyta</taxon>
        <taxon>Spermatophyta</taxon>
        <taxon>Magnoliopsida</taxon>
        <taxon>Ranunculales</taxon>
        <taxon>Circaeasteraceae</taxon>
        <taxon>Kingdonia</taxon>
    </lineage>
</organism>
<evidence type="ECO:0000256" key="5">
    <source>
        <dbReference type="ARBA" id="ARBA00022857"/>
    </source>
</evidence>
<evidence type="ECO:0000313" key="8">
    <source>
        <dbReference type="EMBL" id="KAF6167005.1"/>
    </source>
</evidence>
<reference evidence="8 9" key="1">
    <citation type="journal article" date="2020" name="IScience">
        <title>Genome Sequencing of the Endangered Kingdonia uniflora (Circaeasteraceae, Ranunculales) Reveals Potential Mechanisms of Evolutionary Specialization.</title>
        <authorList>
            <person name="Sun Y."/>
            <person name="Deng T."/>
            <person name="Zhang A."/>
            <person name="Moore M.J."/>
            <person name="Landis J.B."/>
            <person name="Lin N."/>
            <person name="Zhang H."/>
            <person name="Zhang X."/>
            <person name="Huang J."/>
            <person name="Zhang X."/>
            <person name="Sun H."/>
            <person name="Wang H."/>
        </authorList>
    </citation>
    <scope>NUCLEOTIDE SEQUENCE [LARGE SCALE GENOMIC DNA]</scope>
    <source>
        <strain evidence="8">TB1705</strain>
        <tissue evidence="8">Leaf</tissue>
    </source>
</reference>
<dbReference type="AlphaFoldDB" id="A0A7J7NII7"/>
<comment type="similarity">
    <text evidence="2">Belongs to the NADH:flavin oxidoreductase/NADH oxidase family.</text>
</comment>
<name>A0A7J7NII7_9MAGN</name>
<evidence type="ECO:0000256" key="2">
    <source>
        <dbReference type="ARBA" id="ARBA00005979"/>
    </source>
</evidence>
<evidence type="ECO:0000259" key="7">
    <source>
        <dbReference type="Pfam" id="PF00724"/>
    </source>
</evidence>
<dbReference type="OrthoDB" id="1663137at2759"/>
<dbReference type="GO" id="GO:0010181">
    <property type="term" value="F:FMN binding"/>
    <property type="evidence" value="ECO:0007669"/>
    <property type="project" value="InterPro"/>
</dbReference>
<sequence>MEVDGDNDFAEIDSVSSDAKSDKERSGIGKSLNPIRNLRINFKIKILAWKPIAYVVHAKGGIFFRQIWHVGRVSNSGFQTNGQTPISSTDTPPKPIRRSSRIDVKEFTPPRDFLMSFLHLYAGFDGVEIHEANGYLIEQFMKDHVNDRTDDYGGSLENRCRFGLEILEAVVNEVGTDRVGIKLSPFTDFMEAGDSNPVALGLYMVKALNKFGICYCHMVEPRMKMVIEKYETLPSLQPMRNAFKGSFIAAGGYRREDGIKVVSDNHADLISYVR</sequence>
<feature type="domain" description="NADH:flavin oxidoreductase/NADH oxidase N-terminal" evidence="7">
    <location>
        <begin position="37"/>
        <end position="274"/>
    </location>
</feature>
<keyword evidence="4" id="KW-0288">FMN</keyword>
<evidence type="ECO:0000313" key="9">
    <source>
        <dbReference type="Proteomes" id="UP000541444"/>
    </source>
</evidence>
<comment type="caution">
    <text evidence="8">The sequence shown here is derived from an EMBL/GenBank/DDBJ whole genome shotgun (WGS) entry which is preliminary data.</text>
</comment>
<dbReference type="InterPro" id="IPR013785">
    <property type="entry name" value="Aldolase_TIM"/>
</dbReference>
<protein>
    <recommendedName>
        <fullName evidence="7">NADH:flavin oxidoreductase/NADH oxidase N-terminal domain-containing protein</fullName>
    </recommendedName>
</protein>
<keyword evidence="9" id="KW-1185">Reference proteome</keyword>
<dbReference type="InterPro" id="IPR001155">
    <property type="entry name" value="OxRdtase_FMN_N"/>
</dbReference>
<dbReference type="SUPFAM" id="SSF51395">
    <property type="entry name" value="FMN-linked oxidoreductases"/>
    <property type="match status" value="1"/>
</dbReference>
<comment type="cofactor">
    <cofactor evidence="1">
        <name>FMN</name>
        <dbReference type="ChEBI" id="CHEBI:58210"/>
    </cofactor>
</comment>
<dbReference type="Proteomes" id="UP000541444">
    <property type="component" value="Unassembled WGS sequence"/>
</dbReference>
<gene>
    <name evidence="8" type="ORF">GIB67_041260</name>
</gene>
<keyword evidence="3" id="KW-0285">Flavoprotein</keyword>
<keyword evidence="5" id="KW-0521">NADP</keyword>
<accession>A0A7J7NII7</accession>
<feature type="region of interest" description="Disordered" evidence="6">
    <location>
        <begin position="79"/>
        <end position="99"/>
    </location>
</feature>
<dbReference type="EMBL" id="JACGCM010000766">
    <property type="protein sequence ID" value="KAF6167005.1"/>
    <property type="molecule type" value="Genomic_DNA"/>
</dbReference>
<dbReference type="PANTHER" id="PTHR22893:SF91">
    <property type="entry name" value="NADPH DEHYDROGENASE 2-RELATED"/>
    <property type="match status" value="1"/>
</dbReference>
<evidence type="ECO:0000256" key="3">
    <source>
        <dbReference type="ARBA" id="ARBA00022630"/>
    </source>
</evidence>
<evidence type="ECO:0000256" key="6">
    <source>
        <dbReference type="SAM" id="MobiDB-lite"/>
    </source>
</evidence>
<evidence type="ECO:0000256" key="4">
    <source>
        <dbReference type="ARBA" id="ARBA00022643"/>
    </source>
</evidence>
<dbReference type="GO" id="GO:0016491">
    <property type="term" value="F:oxidoreductase activity"/>
    <property type="evidence" value="ECO:0007669"/>
    <property type="project" value="InterPro"/>
</dbReference>
<dbReference type="InterPro" id="IPR045247">
    <property type="entry name" value="Oye-like"/>
</dbReference>
<dbReference type="PANTHER" id="PTHR22893">
    <property type="entry name" value="NADH OXIDOREDUCTASE-RELATED"/>
    <property type="match status" value="1"/>
</dbReference>
<dbReference type="Gene3D" id="3.20.20.70">
    <property type="entry name" value="Aldolase class I"/>
    <property type="match status" value="2"/>
</dbReference>
<proteinExistence type="inferred from homology"/>
<dbReference type="Pfam" id="PF00724">
    <property type="entry name" value="Oxidored_FMN"/>
    <property type="match status" value="1"/>
</dbReference>